<name>A0A142K965_9CAUD</name>
<dbReference type="GeneID" id="29125066"/>
<accession>A0A142K965</accession>
<dbReference type="RefSeq" id="YP_009301158.1">
    <property type="nucleotide sequence ID" value="NC_031230.1"/>
</dbReference>
<dbReference type="EMBL" id="KU963248">
    <property type="protein sequence ID" value="AMS02648.1"/>
    <property type="molecule type" value="Genomic_DNA"/>
</dbReference>
<gene>
    <name evidence="1" type="primary">104</name>
    <name evidence="1" type="ORF">SEA_YVONNETASTIC_104</name>
</gene>
<evidence type="ECO:0000313" key="2">
    <source>
        <dbReference type="Proteomes" id="UP000201371"/>
    </source>
</evidence>
<dbReference type="Proteomes" id="UP000201371">
    <property type="component" value="Segment"/>
</dbReference>
<sequence>MTQKPDLDRDIEEIKKDLVELYGKYRFIVEVGAEEGAYCEGWADGWNGAYHRIIKFIKDRGAPSLMAVLEDIERREAALE</sequence>
<proteinExistence type="predicted"/>
<dbReference type="KEGG" id="vg:29125066"/>
<protein>
    <submittedName>
        <fullName evidence="1">Uncharacterized protein</fullName>
    </submittedName>
</protein>
<organism evidence="1 2">
    <name type="scientific">Gordonia phage Yvonnetastic</name>
    <dbReference type="NCBI Taxonomy" id="1821566"/>
    <lineage>
        <taxon>Viruses</taxon>
        <taxon>Duplodnaviria</taxon>
        <taxon>Heunggongvirae</taxon>
        <taxon>Uroviricota</taxon>
        <taxon>Caudoviricetes</taxon>
        <taxon>Yvonnevirus</taxon>
        <taxon>Yvonnevirus yvonnetastic</taxon>
        <taxon>Gordonia virus Yvonnetastic</taxon>
    </lineage>
</organism>
<reference evidence="2" key="1">
    <citation type="submission" date="2016-03" db="EMBL/GenBank/DDBJ databases">
        <authorList>
            <person name="Ploux O."/>
        </authorList>
    </citation>
    <scope>NUCLEOTIDE SEQUENCE [LARGE SCALE GENOMIC DNA]</scope>
</reference>
<keyword evidence="2" id="KW-1185">Reference proteome</keyword>
<evidence type="ECO:0000313" key="1">
    <source>
        <dbReference type="EMBL" id="AMS02648.1"/>
    </source>
</evidence>